<dbReference type="STRING" id="1328759.A0A5C2SBD6"/>
<sequence length="156" mass="16533">MRSETGFAPVPIIRRHVAVPCRTAIVCELVPSQGNESIKAINMPYISEDLVALLSVYELASSLQPLDVEMSDNISEDGTPHSMSNSHSTGRIPNCMTINGVGTPLNRTRRAPGTTNNPSVASAPPSIRASDVSYADCGRIVTDTATLSKVVKISPA</sequence>
<gene>
    <name evidence="2" type="ORF">L227DRAFT_611373</name>
</gene>
<protein>
    <submittedName>
        <fullName evidence="2">Uncharacterized protein</fullName>
    </submittedName>
</protein>
<evidence type="ECO:0000256" key="1">
    <source>
        <dbReference type="SAM" id="MobiDB-lite"/>
    </source>
</evidence>
<evidence type="ECO:0000313" key="2">
    <source>
        <dbReference type="EMBL" id="RPD60444.1"/>
    </source>
</evidence>
<proteinExistence type="predicted"/>
<feature type="region of interest" description="Disordered" evidence="1">
    <location>
        <begin position="75"/>
        <end position="97"/>
    </location>
</feature>
<name>A0A5C2SBD6_9APHY</name>
<dbReference type="EMBL" id="ML122266">
    <property type="protein sequence ID" value="RPD60444.1"/>
    <property type="molecule type" value="Genomic_DNA"/>
</dbReference>
<evidence type="ECO:0000313" key="3">
    <source>
        <dbReference type="Proteomes" id="UP000313359"/>
    </source>
</evidence>
<organism evidence="2 3">
    <name type="scientific">Lentinus tigrinus ALCF2SS1-6</name>
    <dbReference type="NCBI Taxonomy" id="1328759"/>
    <lineage>
        <taxon>Eukaryota</taxon>
        <taxon>Fungi</taxon>
        <taxon>Dikarya</taxon>
        <taxon>Basidiomycota</taxon>
        <taxon>Agaricomycotina</taxon>
        <taxon>Agaricomycetes</taxon>
        <taxon>Polyporales</taxon>
        <taxon>Polyporaceae</taxon>
        <taxon>Lentinus</taxon>
    </lineage>
</organism>
<reference evidence="2" key="1">
    <citation type="journal article" date="2018" name="Genome Biol. Evol.">
        <title>Genomics and development of Lentinus tigrinus, a white-rot wood-decaying mushroom with dimorphic fruiting bodies.</title>
        <authorList>
            <person name="Wu B."/>
            <person name="Xu Z."/>
            <person name="Knudson A."/>
            <person name="Carlson A."/>
            <person name="Chen N."/>
            <person name="Kovaka S."/>
            <person name="LaButti K."/>
            <person name="Lipzen A."/>
            <person name="Pennachio C."/>
            <person name="Riley R."/>
            <person name="Schakwitz W."/>
            <person name="Umezawa K."/>
            <person name="Ohm R.A."/>
            <person name="Grigoriev I.V."/>
            <person name="Nagy L.G."/>
            <person name="Gibbons J."/>
            <person name="Hibbett D."/>
        </authorList>
    </citation>
    <scope>NUCLEOTIDE SEQUENCE [LARGE SCALE GENOMIC DNA]</scope>
    <source>
        <strain evidence="2">ALCF2SS1-6</strain>
    </source>
</reference>
<dbReference type="Proteomes" id="UP000313359">
    <property type="component" value="Unassembled WGS sequence"/>
</dbReference>
<dbReference type="AlphaFoldDB" id="A0A5C2SBD6"/>
<keyword evidence="3" id="KW-1185">Reference proteome</keyword>
<accession>A0A5C2SBD6</accession>
<feature type="compositionally biased region" description="Polar residues" evidence="1">
    <location>
        <begin position="81"/>
        <end position="91"/>
    </location>
</feature>